<dbReference type="PANTHER" id="PTHR11707:SF28">
    <property type="entry name" value="60 KDA LYSOPHOSPHOLIPASE"/>
    <property type="match status" value="1"/>
</dbReference>
<evidence type="ECO:0000256" key="4">
    <source>
        <dbReference type="PROSITE-ProRule" id="PRU10099"/>
    </source>
</evidence>
<evidence type="ECO:0000256" key="3">
    <source>
        <dbReference type="PIRSR" id="PIRSR001220-1"/>
    </source>
</evidence>
<dbReference type="PRINTS" id="PR00139">
    <property type="entry name" value="ASNGLNASE"/>
</dbReference>
<sequence length="320" mass="33024">MLVVIITTGGTIASRYDAVRGGVAPAPGSIEGTIGSIEAPVALHVIPFSSVLGGALSPDDLFAIAREALSWLDRPDVCGVVVTAGTGAIEEGSYFCDLLNTTEKPIVWTGAQLDAGAADTDGPRNLVNAVRTAACPEARGLGAMVCFNELIHAARDVQKAHKSNVATFDSMDLGILGRADEDRIVFTKRLPQRPRYAPARIEVNVDLIKVVLGSDDRFFRASVAAGARAVVVEGFPGLGVVSPGARLGMLHALERGVAVILAARSPMGRMRPKYAGGIGAKDLVEAGTLLAGELTSVKARVLAMVALGHGADLGAALADA</sequence>
<dbReference type="InterPro" id="IPR040919">
    <property type="entry name" value="Asparaginase_C"/>
</dbReference>
<evidence type="ECO:0000313" key="8">
    <source>
        <dbReference type="Proteomes" id="UP000295781"/>
    </source>
</evidence>
<comment type="similarity">
    <text evidence="1">Belongs to the asparaginase 1 family.</text>
</comment>
<dbReference type="SMART" id="SM00870">
    <property type="entry name" value="Asparaginase"/>
    <property type="match status" value="1"/>
</dbReference>
<reference evidence="7 8" key="1">
    <citation type="submission" date="2015-09" db="EMBL/GenBank/DDBJ databases">
        <title>Sorangium comparison.</title>
        <authorList>
            <person name="Zaburannyi N."/>
            <person name="Bunk B."/>
            <person name="Overmann J."/>
            <person name="Mueller R."/>
        </authorList>
    </citation>
    <scope>NUCLEOTIDE SEQUENCE [LARGE SCALE GENOMIC DNA]</scope>
    <source>
        <strain evidence="7 8">So ceGT47</strain>
    </source>
</reference>
<dbReference type="GO" id="GO:0004067">
    <property type="term" value="F:asparaginase activity"/>
    <property type="evidence" value="ECO:0007669"/>
    <property type="project" value="UniProtKB-UniRule"/>
</dbReference>
<feature type="domain" description="L-asparaginase N-terminal" evidence="5">
    <location>
        <begin position="3"/>
        <end position="189"/>
    </location>
</feature>
<dbReference type="GO" id="GO:0006528">
    <property type="term" value="P:asparagine metabolic process"/>
    <property type="evidence" value="ECO:0007669"/>
    <property type="project" value="InterPro"/>
</dbReference>
<feature type="active site" description="O-isoaspartyl threonine intermediate" evidence="3">
    <location>
        <position position="11"/>
    </location>
</feature>
<dbReference type="AlphaFoldDB" id="A0A4P2QB30"/>
<dbReference type="InterPro" id="IPR037152">
    <property type="entry name" value="L-asparaginase_N_sf"/>
</dbReference>
<protein>
    <submittedName>
        <fullName evidence="7">Asparaginase</fullName>
        <ecNumber evidence="7">3.5.1.1</ecNumber>
    </submittedName>
</protein>
<dbReference type="Gene3D" id="3.40.50.40">
    <property type="match status" value="1"/>
</dbReference>
<dbReference type="InterPro" id="IPR027474">
    <property type="entry name" value="L-asparaginase_N"/>
</dbReference>
<feature type="active site" evidence="4">
    <location>
        <position position="11"/>
    </location>
</feature>
<evidence type="ECO:0000313" key="7">
    <source>
        <dbReference type="EMBL" id="AUX26894.1"/>
    </source>
</evidence>
<dbReference type="Pfam" id="PF00710">
    <property type="entry name" value="Asparaginase"/>
    <property type="match status" value="1"/>
</dbReference>
<dbReference type="RefSeq" id="WP_129354796.1">
    <property type="nucleotide sequence ID" value="NZ_CP012670.1"/>
</dbReference>
<gene>
    <name evidence="7" type="ORF">SOCEGT47_074640</name>
</gene>
<evidence type="ECO:0000259" key="6">
    <source>
        <dbReference type="Pfam" id="PF17763"/>
    </source>
</evidence>
<dbReference type="EC" id="3.5.1.1" evidence="7"/>
<dbReference type="OrthoDB" id="9788068at2"/>
<dbReference type="InterPro" id="IPR020827">
    <property type="entry name" value="Asparaginase/glutaminase_AS1"/>
</dbReference>
<dbReference type="InterPro" id="IPR006034">
    <property type="entry name" value="Asparaginase/glutaminase-like"/>
</dbReference>
<dbReference type="PROSITE" id="PS00144">
    <property type="entry name" value="ASN_GLN_ASE_1"/>
    <property type="match status" value="1"/>
</dbReference>
<name>A0A4P2QB30_SORCE</name>
<dbReference type="InterPro" id="IPR036152">
    <property type="entry name" value="Asp/glu_Ase-like_sf"/>
</dbReference>
<dbReference type="PIRSF" id="PIRSF001220">
    <property type="entry name" value="L-ASNase_gatD"/>
    <property type="match status" value="1"/>
</dbReference>
<dbReference type="PROSITE" id="PS51732">
    <property type="entry name" value="ASN_GLN_ASE_3"/>
    <property type="match status" value="1"/>
</dbReference>
<keyword evidence="2 7" id="KW-0378">Hydrolase</keyword>
<dbReference type="InterPro" id="IPR027473">
    <property type="entry name" value="L-asparaginase_C"/>
</dbReference>
<feature type="domain" description="Asparaginase/glutaminase C-terminal" evidence="6">
    <location>
        <begin position="204"/>
        <end position="312"/>
    </location>
</feature>
<dbReference type="CDD" id="cd08964">
    <property type="entry name" value="L-asparaginase_II"/>
    <property type="match status" value="1"/>
</dbReference>
<dbReference type="EMBL" id="CP012670">
    <property type="protein sequence ID" value="AUX26894.1"/>
    <property type="molecule type" value="Genomic_DNA"/>
</dbReference>
<proteinExistence type="inferred from homology"/>
<accession>A0A4P2QB30</accession>
<evidence type="ECO:0000256" key="2">
    <source>
        <dbReference type="ARBA" id="ARBA00022801"/>
    </source>
</evidence>
<dbReference type="PANTHER" id="PTHR11707">
    <property type="entry name" value="L-ASPARAGINASE"/>
    <property type="match status" value="1"/>
</dbReference>
<evidence type="ECO:0000259" key="5">
    <source>
        <dbReference type="Pfam" id="PF00710"/>
    </source>
</evidence>
<organism evidence="7 8">
    <name type="scientific">Sorangium cellulosum</name>
    <name type="common">Polyangium cellulosum</name>
    <dbReference type="NCBI Taxonomy" id="56"/>
    <lineage>
        <taxon>Bacteria</taxon>
        <taxon>Pseudomonadati</taxon>
        <taxon>Myxococcota</taxon>
        <taxon>Polyangia</taxon>
        <taxon>Polyangiales</taxon>
        <taxon>Polyangiaceae</taxon>
        <taxon>Sorangium</taxon>
    </lineage>
</organism>
<dbReference type="InterPro" id="IPR004550">
    <property type="entry name" value="AsnASE_II"/>
</dbReference>
<evidence type="ECO:0000256" key="1">
    <source>
        <dbReference type="ARBA" id="ARBA00010518"/>
    </source>
</evidence>
<dbReference type="SUPFAM" id="SSF53774">
    <property type="entry name" value="Glutaminase/Asparaginase"/>
    <property type="match status" value="1"/>
</dbReference>
<dbReference type="PIRSF" id="PIRSF500176">
    <property type="entry name" value="L_ASNase"/>
    <property type="match status" value="1"/>
</dbReference>
<dbReference type="Pfam" id="PF17763">
    <property type="entry name" value="Asparaginase_C"/>
    <property type="match status" value="1"/>
</dbReference>
<dbReference type="Gene3D" id="3.40.50.1170">
    <property type="entry name" value="L-asparaginase, N-terminal domain"/>
    <property type="match status" value="1"/>
</dbReference>
<dbReference type="Proteomes" id="UP000295781">
    <property type="component" value="Chromosome"/>
</dbReference>